<feature type="region of interest" description="Disordered" evidence="1">
    <location>
        <begin position="53"/>
        <end position="73"/>
    </location>
</feature>
<feature type="compositionally biased region" description="Basic and acidic residues" evidence="1">
    <location>
        <begin position="63"/>
        <end position="73"/>
    </location>
</feature>
<accession>A0A0F9M405</accession>
<proteinExistence type="predicted"/>
<gene>
    <name evidence="2" type="ORF">LCGC14_1201620</name>
</gene>
<dbReference type="EMBL" id="LAZR01006180">
    <property type="protein sequence ID" value="KKM94111.1"/>
    <property type="molecule type" value="Genomic_DNA"/>
</dbReference>
<sequence>MSQEKVSFQEYVGARRNQIVLAYDGAKETALKYFDDIAQKWGEQLQINEAMKKTLEKNPVTPKVEKDKSRNKK</sequence>
<protein>
    <submittedName>
        <fullName evidence="2">Uncharacterized protein</fullName>
    </submittedName>
</protein>
<name>A0A0F9M405_9ZZZZ</name>
<comment type="caution">
    <text evidence="2">The sequence shown here is derived from an EMBL/GenBank/DDBJ whole genome shotgun (WGS) entry which is preliminary data.</text>
</comment>
<reference evidence="2" key="1">
    <citation type="journal article" date="2015" name="Nature">
        <title>Complex archaea that bridge the gap between prokaryotes and eukaryotes.</title>
        <authorList>
            <person name="Spang A."/>
            <person name="Saw J.H."/>
            <person name="Jorgensen S.L."/>
            <person name="Zaremba-Niedzwiedzka K."/>
            <person name="Martijn J."/>
            <person name="Lind A.E."/>
            <person name="van Eijk R."/>
            <person name="Schleper C."/>
            <person name="Guy L."/>
            <person name="Ettema T.J."/>
        </authorList>
    </citation>
    <scope>NUCLEOTIDE SEQUENCE</scope>
</reference>
<organism evidence="2">
    <name type="scientific">marine sediment metagenome</name>
    <dbReference type="NCBI Taxonomy" id="412755"/>
    <lineage>
        <taxon>unclassified sequences</taxon>
        <taxon>metagenomes</taxon>
        <taxon>ecological metagenomes</taxon>
    </lineage>
</organism>
<evidence type="ECO:0000256" key="1">
    <source>
        <dbReference type="SAM" id="MobiDB-lite"/>
    </source>
</evidence>
<dbReference type="AlphaFoldDB" id="A0A0F9M405"/>
<evidence type="ECO:0000313" key="2">
    <source>
        <dbReference type="EMBL" id="KKM94111.1"/>
    </source>
</evidence>